<dbReference type="AlphaFoldDB" id="A0AAV7NTC9"/>
<dbReference type="Proteomes" id="UP001066276">
    <property type="component" value="Chromosome 8"/>
</dbReference>
<dbReference type="EMBL" id="JANPWB010000012">
    <property type="protein sequence ID" value="KAJ1119161.1"/>
    <property type="molecule type" value="Genomic_DNA"/>
</dbReference>
<feature type="region of interest" description="Disordered" evidence="1">
    <location>
        <begin position="26"/>
        <end position="45"/>
    </location>
</feature>
<feature type="compositionally biased region" description="Basic residues" evidence="1">
    <location>
        <begin position="185"/>
        <end position="194"/>
    </location>
</feature>
<name>A0AAV7NTC9_PLEWA</name>
<evidence type="ECO:0000256" key="1">
    <source>
        <dbReference type="SAM" id="MobiDB-lite"/>
    </source>
</evidence>
<keyword evidence="3" id="KW-1185">Reference proteome</keyword>
<organism evidence="2 3">
    <name type="scientific">Pleurodeles waltl</name>
    <name type="common">Iberian ribbed newt</name>
    <dbReference type="NCBI Taxonomy" id="8319"/>
    <lineage>
        <taxon>Eukaryota</taxon>
        <taxon>Metazoa</taxon>
        <taxon>Chordata</taxon>
        <taxon>Craniata</taxon>
        <taxon>Vertebrata</taxon>
        <taxon>Euteleostomi</taxon>
        <taxon>Amphibia</taxon>
        <taxon>Batrachia</taxon>
        <taxon>Caudata</taxon>
        <taxon>Salamandroidea</taxon>
        <taxon>Salamandridae</taxon>
        <taxon>Pleurodelinae</taxon>
        <taxon>Pleurodeles</taxon>
    </lineage>
</organism>
<accession>A0AAV7NTC9</accession>
<proteinExistence type="predicted"/>
<reference evidence="2" key="1">
    <citation type="journal article" date="2022" name="bioRxiv">
        <title>Sequencing and chromosome-scale assembly of the giantPleurodeles waltlgenome.</title>
        <authorList>
            <person name="Brown T."/>
            <person name="Elewa A."/>
            <person name="Iarovenko S."/>
            <person name="Subramanian E."/>
            <person name="Araus A.J."/>
            <person name="Petzold A."/>
            <person name="Susuki M."/>
            <person name="Suzuki K.-i.T."/>
            <person name="Hayashi T."/>
            <person name="Toyoda A."/>
            <person name="Oliveira C."/>
            <person name="Osipova E."/>
            <person name="Leigh N.D."/>
            <person name="Simon A."/>
            <person name="Yun M.H."/>
        </authorList>
    </citation>
    <scope>NUCLEOTIDE SEQUENCE</scope>
    <source>
        <strain evidence="2">20211129_DDA</strain>
        <tissue evidence="2">Liver</tissue>
    </source>
</reference>
<gene>
    <name evidence="2" type="ORF">NDU88_007347</name>
</gene>
<comment type="caution">
    <text evidence="2">The sequence shown here is derived from an EMBL/GenBank/DDBJ whole genome shotgun (WGS) entry which is preliminary data.</text>
</comment>
<feature type="region of interest" description="Disordered" evidence="1">
    <location>
        <begin position="99"/>
        <end position="194"/>
    </location>
</feature>
<evidence type="ECO:0000313" key="3">
    <source>
        <dbReference type="Proteomes" id="UP001066276"/>
    </source>
</evidence>
<protein>
    <submittedName>
        <fullName evidence="2">Uncharacterized protein</fullName>
    </submittedName>
</protein>
<sequence length="194" mass="21922">MEVTLPQMDVLTPLQEQASERLLQCGSANDHMSRKRRARDSPIQVDDQVLIKNKRPGGKFRPPFELMPWTVVRIRGTMLNAVKDQEQVTRNISFFKHRSEGHGVEEDTSTPPPGGESAEAGMTTLTFWSRGHNPPRRWPRRYSAPSLRYDGHQEGDSQSPPLRPNGNAGTLMNDFPCAGTERYHLRPKPVRPAS</sequence>
<evidence type="ECO:0000313" key="2">
    <source>
        <dbReference type="EMBL" id="KAJ1119161.1"/>
    </source>
</evidence>